<dbReference type="Proteomes" id="UP001233999">
    <property type="component" value="Unassembled WGS sequence"/>
</dbReference>
<dbReference type="PANTHER" id="PTHR10009:SF12">
    <property type="entry name" value="LD43175P"/>
    <property type="match status" value="1"/>
</dbReference>
<feature type="signal peptide" evidence="4">
    <location>
        <begin position="1"/>
        <end position="18"/>
    </location>
</feature>
<dbReference type="GO" id="GO:0005576">
    <property type="term" value="C:extracellular region"/>
    <property type="evidence" value="ECO:0007669"/>
    <property type="project" value="UniProtKB-SubCell"/>
</dbReference>
<dbReference type="PANTHER" id="PTHR10009">
    <property type="entry name" value="PROTEIN YELLOW-RELATED"/>
    <property type="match status" value="1"/>
</dbReference>
<name>A0AAD7ZPZ5_DIPPU</name>
<dbReference type="InterPro" id="IPR017996">
    <property type="entry name" value="MRJP/yellow-related"/>
</dbReference>
<comment type="similarity">
    <text evidence="2">Belongs to the major royal jelly protein family.</text>
</comment>
<evidence type="ECO:0000256" key="1">
    <source>
        <dbReference type="ARBA" id="ARBA00004613"/>
    </source>
</evidence>
<dbReference type="AlphaFoldDB" id="A0AAD7ZPZ5"/>
<keyword evidence="3" id="KW-0964">Secreted</keyword>
<dbReference type="SUPFAM" id="SSF101898">
    <property type="entry name" value="NHL repeat"/>
    <property type="match status" value="1"/>
</dbReference>
<keyword evidence="6" id="KW-1185">Reference proteome</keyword>
<evidence type="ECO:0000313" key="5">
    <source>
        <dbReference type="EMBL" id="KAJ9584749.1"/>
    </source>
</evidence>
<evidence type="ECO:0000256" key="2">
    <source>
        <dbReference type="ARBA" id="ARBA00009127"/>
    </source>
</evidence>
<dbReference type="EMBL" id="JASPKZ010007360">
    <property type="protein sequence ID" value="KAJ9584749.1"/>
    <property type="molecule type" value="Genomic_DNA"/>
</dbReference>
<evidence type="ECO:0000313" key="6">
    <source>
        <dbReference type="Proteomes" id="UP001233999"/>
    </source>
</evidence>
<reference evidence="5" key="2">
    <citation type="submission" date="2023-05" db="EMBL/GenBank/DDBJ databases">
        <authorList>
            <person name="Fouks B."/>
        </authorList>
    </citation>
    <scope>NUCLEOTIDE SEQUENCE</scope>
    <source>
        <strain evidence="5">Stay&amp;Tobe</strain>
        <tissue evidence="5">Testes</tissue>
    </source>
</reference>
<dbReference type="PRINTS" id="PR01366">
    <property type="entry name" value="ROYALJELLY"/>
</dbReference>
<feature type="chain" id="PRO_5042110526" description="Protein yellow" evidence="4">
    <location>
        <begin position="19"/>
        <end position="428"/>
    </location>
</feature>
<reference evidence="5" key="1">
    <citation type="journal article" date="2023" name="IScience">
        <title>Live-bearing cockroach genome reveals convergent evolutionary mechanisms linked to viviparity in insects and beyond.</title>
        <authorList>
            <person name="Fouks B."/>
            <person name="Harrison M.C."/>
            <person name="Mikhailova A.A."/>
            <person name="Marchal E."/>
            <person name="English S."/>
            <person name="Carruthers M."/>
            <person name="Jennings E.C."/>
            <person name="Chiamaka E.L."/>
            <person name="Frigard R.A."/>
            <person name="Pippel M."/>
            <person name="Attardo G.M."/>
            <person name="Benoit J.B."/>
            <person name="Bornberg-Bauer E."/>
            <person name="Tobe S.S."/>
        </authorList>
    </citation>
    <scope>NUCLEOTIDE SEQUENCE</scope>
    <source>
        <strain evidence="5">Stay&amp;Tobe</strain>
    </source>
</reference>
<dbReference type="Gene3D" id="2.120.10.30">
    <property type="entry name" value="TolB, C-terminal domain"/>
    <property type="match status" value="1"/>
</dbReference>
<comment type="caution">
    <text evidence="5">The sequence shown here is derived from an EMBL/GenBank/DDBJ whole genome shotgun (WGS) entry which is preliminary data.</text>
</comment>
<comment type="subcellular location">
    <subcellularLocation>
        <location evidence="1">Secreted</location>
    </subcellularLocation>
</comment>
<proteinExistence type="inferred from homology"/>
<keyword evidence="4" id="KW-0732">Signal</keyword>
<accession>A0AAD7ZPZ5</accession>
<organism evidence="5 6">
    <name type="scientific">Diploptera punctata</name>
    <name type="common">Pacific beetle cockroach</name>
    <dbReference type="NCBI Taxonomy" id="6984"/>
    <lineage>
        <taxon>Eukaryota</taxon>
        <taxon>Metazoa</taxon>
        <taxon>Ecdysozoa</taxon>
        <taxon>Arthropoda</taxon>
        <taxon>Hexapoda</taxon>
        <taxon>Insecta</taxon>
        <taxon>Pterygota</taxon>
        <taxon>Neoptera</taxon>
        <taxon>Polyneoptera</taxon>
        <taxon>Dictyoptera</taxon>
        <taxon>Blattodea</taxon>
        <taxon>Blaberoidea</taxon>
        <taxon>Blaberidae</taxon>
        <taxon>Diplopterinae</taxon>
        <taxon>Diploptera</taxon>
    </lineage>
</organism>
<sequence>MMLVSACLLSLCATAALSRGLDVVFEWKQLQFDLVVDRRNHVPENNVPVGLEVWKDKLFITVPRWKPGVPVSLAYVNIKEAGKNMSPVLKPYPNSEAHDLRGDNMTRLVSPFRVRADSCDRLWVLDTGLIDILGQVEHVGPNQLLVYDLNTDKLLRRYEIPHRFLKNETFFANIAVDVKANNCEQTFAYLADLGTNSLVVYRWETSRAWQVRHHYFHNDPMAGDYNVSGLNFQWTDGLFGLALSGEHAGYRTLYFHPFSSYSEFSVSTKVLQNETLWFNHTGETYHLFEHLGTRGPHSQSCASFLDEKTGVLFYTQVARNSVGCWNSRLPYNPATQGEVDANDVTMVFPNDVKVDRNRKLWVLTDRMPIFMYGKLNYSDVNFRILSAPVDRAIAQTVCADGSVSHSGSSYHIAVLPFVISCFVFTTHF</sequence>
<dbReference type="Pfam" id="PF03022">
    <property type="entry name" value="MRJP"/>
    <property type="match status" value="1"/>
</dbReference>
<evidence type="ECO:0000256" key="4">
    <source>
        <dbReference type="SAM" id="SignalP"/>
    </source>
</evidence>
<protein>
    <recommendedName>
        <fullName evidence="7">Protein yellow</fullName>
    </recommendedName>
</protein>
<dbReference type="InterPro" id="IPR011042">
    <property type="entry name" value="6-blade_b-propeller_TolB-like"/>
</dbReference>
<evidence type="ECO:0000256" key="3">
    <source>
        <dbReference type="ARBA" id="ARBA00022525"/>
    </source>
</evidence>
<evidence type="ECO:0008006" key="7">
    <source>
        <dbReference type="Google" id="ProtNLM"/>
    </source>
</evidence>
<gene>
    <name evidence="5" type="ORF">L9F63_020899</name>
</gene>